<accession>A0A1G5ALU0</accession>
<dbReference type="AlphaFoldDB" id="A0A1G5ALU0"/>
<dbReference type="RefSeq" id="WP_091139912.1">
    <property type="nucleotide sequence ID" value="NZ_FMVF01000002.1"/>
</dbReference>
<dbReference type="Pfam" id="PF00011">
    <property type="entry name" value="HSP20"/>
    <property type="match status" value="1"/>
</dbReference>
<protein>
    <submittedName>
        <fullName evidence="4">HSP20 family protein</fullName>
    </submittedName>
</protein>
<evidence type="ECO:0000259" key="3">
    <source>
        <dbReference type="PROSITE" id="PS01031"/>
    </source>
</evidence>
<dbReference type="CDD" id="cd06464">
    <property type="entry name" value="ACD_sHsps-like"/>
    <property type="match status" value="1"/>
</dbReference>
<keyword evidence="5" id="KW-1185">Reference proteome</keyword>
<proteinExistence type="inferred from homology"/>
<dbReference type="InterPro" id="IPR008978">
    <property type="entry name" value="HSP20-like_chaperone"/>
</dbReference>
<dbReference type="InterPro" id="IPR002068">
    <property type="entry name" value="A-crystallin/Hsp20_dom"/>
</dbReference>
<evidence type="ECO:0000256" key="2">
    <source>
        <dbReference type="RuleBase" id="RU003616"/>
    </source>
</evidence>
<evidence type="ECO:0000313" key="4">
    <source>
        <dbReference type="EMBL" id="SCX78857.1"/>
    </source>
</evidence>
<comment type="similarity">
    <text evidence="1 2">Belongs to the small heat shock protein (HSP20) family.</text>
</comment>
<dbReference type="PANTHER" id="PTHR11527">
    <property type="entry name" value="HEAT-SHOCK PROTEIN 20 FAMILY MEMBER"/>
    <property type="match status" value="1"/>
</dbReference>
<sequence length="145" mass="16720">MNLVKRNNSNSNFFPSIMEELFRPDWMGGSQNLNTISVPPVNIRETDTSFEVELSAPGKSKDDFNIEVENELLTISSEYKSESTTEEGKFTRREFSYSSFRRSFTLPETVKDDDIKANYENGILKISLPKREEALPKPKRLIEIM</sequence>
<dbReference type="STRING" id="490189.SAMN02927903_00059"/>
<feature type="domain" description="SHSP" evidence="3">
    <location>
        <begin position="32"/>
        <end position="145"/>
    </location>
</feature>
<name>A0A1G5ALU0_9FLAO</name>
<dbReference type="PROSITE" id="PS01031">
    <property type="entry name" value="SHSP"/>
    <property type="match status" value="1"/>
</dbReference>
<organism evidence="4 5">
    <name type="scientific">Flavobacterium caeni</name>
    <dbReference type="NCBI Taxonomy" id="490189"/>
    <lineage>
        <taxon>Bacteria</taxon>
        <taxon>Pseudomonadati</taxon>
        <taxon>Bacteroidota</taxon>
        <taxon>Flavobacteriia</taxon>
        <taxon>Flavobacteriales</taxon>
        <taxon>Flavobacteriaceae</taxon>
        <taxon>Flavobacterium</taxon>
    </lineage>
</organism>
<dbReference type="Gene3D" id="2.60.40.790">
    <property type="match status" value="1"/>
</dbReference>
<gene>
    <name evidence="4" type="ORF">SAMN02927903_00059</name>
</gene>
<dbReference type="EMBL" id="FMVF01000002">
    <property type="protein sequence ID" value="SCX78857.1"/>
    <property type="molecule type" value="Genomic_DNA"/>
</dbReference>
<evidence type="ECO:0000256" key="1">
    <source>
        <dbReference type="PROSITE-ProRule" id="PRU00285"/>
    </source>
</evidence>
<evidence type="ECO:0000313" key="5">
    <source>
        <dbReference type="Proteomes" id="UP000199354"/>
    </source>
</evidence>
<dbReference type="InterPro" id="IPR031107">
    <property type="entry name" value="Small_HSP"/>
</dbReference>
<dbReference type="OrthoDB" id="9814487at2"/>
<reference evidence="4 5" key="1">
    <citation type="submission" date="2016-10" db="EMBL/GenBank/DDBJ databases">
        <authorList>
            <person name="de Groot N.N."/>
        </authorList>
    </citation>
    <scope>NUCLEOTIDE SEQUENCE [LARGE SCALE GENOMIC DNA]</scope>
    <source>
        <strain evidence="4 5">CGMCC 1.7031</strain>
    </source>
</reference>
<dbReference type="SUPFAM" id="SSF49764">
    <property type="entry name" value="HSP20-like chaperones"/>
    <property type="match status" value="1"/>
</dbReference>
<dbReference type="Proteomes" id="UP000199354">
    <property type="component" value="Unassembled WGS sequence"/>
</dbReference>